<feature type="region of interest" description="Disordered" evidence="1">
    <location>
        <begin position="446"/>
        <end position="480"/>
    </location>
</feature>
<comment type="caution">
    <text evidence="4">The sequence shown here is derived from an EMBL/GenBank/DDBJ whole genome shotgun (WGS) entry which is preliminary data.</text>
</comment>
<dbReference type="Proteomes" id="UP001151760">
    <property type="component" value="Unassembled WGS sequence"/>
</dbReference>
<sequence length="480" mass="52746">MPEASLYGTKRGLVARGHDKREGIDYDEVFAPVARIEAIRLFLAFASYMGFLVYQLDVKSAFLYGEIEEEVYVTQPKGFEDPYFPKHVYRVVKALYGLHQAPRAWYARLSTFLLQFTFKKRTATTPYEAAKTKLKDETDPPVNVHLYRSMIGSLMYLTASRPDIMLPCKKYGTIVATSSTEASMFCMLADVLKFFGFGTRVDYGRYGVLWGYNFLVICNVVNTVLVVHYPADRVVIFHAGRFGSGCTTGSAVVIFPVEIGFSDGVLGSAGCLFLLSTMGIFWLLDGTLSAAIVTWFSAGSIPSCDKSPMAALQHKDDHNRIAYLGRERGSEDLQFSSGYWDHSPLIATIDGREVVVTESLIRAQLQLDDANGIFDMQIDEIFAGMGAIGPMAGTLENFQVPLPQPLFAYRLIKWLLGPKSAACEEIPLTPPMLAIAAAGDAADEQNVAANEAAGSTAEAHPAPHSPPFSPVRNFKTGEEP</sequence>
<dbReference type="InterPro" id="IPR043502">
    <property type="entry name" value="DNA/RNA_pol_sf"/>
</dbReference>
<keyword evidence="5" id="KW-1185">Reference proteome</keyword>
<evidence type="ECO:0000313" key="4">
    <source>
        <dbReference type="EMBL" id="GJT70586.1"/>
    </source>
</evidence>
<feature type="compositionally biased region" description="Low complexity" evidence="1">
    <location>
        <begin position="446"/>
        <end position="462"/>
    </location>
</feature>
<keyword evidence="2" id="KW-1133">Transmembrane helix</keyword>
<feature type="transmembrane region" description="Helical" evidence="2">
    <location>
        <begin position="209"/>
        <end position="229"/>
    </location>
</feature>
<name>A0ABQ5G572_9ASTR</name>
<feature type="transmembrane region" description="Helical" evidence="2">
    <location>
        <begin position="264"/>
        <end position="284"/>
    </location>
</feature>
<evidence type="ECO:0000259" key="3">
    <source>
        <dbReference type="Pfam" id="PF07727"/>
    </source>
</evidence>
<dbReference type="InterPro" id="IPR013103">
    <property type="entry name" value="RVT_2"/>
</dbReference>
<dbReference type="SUPFAM" id="SSF56672">
    <property type="entry name" value="DNA/RNA polymerases"/>
    <property type="match status" value="1"/>
</dbReference>
<feature type="transmembrane region" description="Helical" evidence="2">
    <location>
        <begin position="235"/>
        <end position="257"/>
    </location>
</feature>
<protein>
    <submittedName>
        <fullName evidence="4">Ribonuclease H-like domain-containing protein</fullName>
    </submittedName>
</protein>
<dbReference type="Pfam" id="PF07727">
    <property type="entry name" value="RVT_2"/>
    <property type="match status" value="1"/>
</dbReference>
<keyword evidence="2" id="KW-0472">Membrane</keyword>
<accession>A0ABQ5G572</accession>
<gene>
    <name evidence="4" type="ORF">Tco_1029872</name>
</gene>
<evidence type="ECO:0000256" key="2">
    <source>
        <dbReference type="SAM" id="Phobius"/>
    </source>
</evidence>
<reference evidence="4" key="1">
    <citation type="journal article" date="2022" name="Int. J. Mol. Sci.">
        <title>Draft Genome of Tanacetum Coccineum: Genomic Comparison of Closely Related Tanacetum-Family Plants.</title>
        <authorList>
            <person name="Yamashiro T."/>
            <person name="Shiraishi A."/>
            <person name="Nakayama K."/>
            <person name="Satake H."/>
        </authorList>
    </citation>
    <scope>NUCLEOTIDE SEQUENCE</scope>
</reference>
<dbReference type="EMBL" id="BQNB010018090">
    <property type="protein sequence ID" value="GJT70586.1"/>
    <property type="molecule type" value="Genomic_DNA"/>
</dbReference>
<reference evidence="4" key="2">
    <citation type="submission" date="2022-01" db="EMBL/GenBank/DDBJ databases">
        <authorList>
            <person name="Yamashiro T."/>
            <person name="Shiraishi A."/>
            <person name="Satake H."/>
            <person name="Nakayama K."/>
        </authorList>
    </citation>
    <scope>NUCLEOTIDE SEQUENCE</scope>
</reference>
<feature type="domain" description="Reverse transcriptase Ty1/copia-type" evidence="3">
    <location>
        <begin position="10"/>
        <end position="124"/>
    </location>
</feature>
<proteinExistence type="predicted"/>
<evidence type="ECO:0000313" key="5">
    <source>
        <dbReference type="Proteomes" id="UP001151760"/>
    </source>
</evidence>
<evidence type="ECO:0000256" key="1">
    <source>
        <dbReference type="SAM" id="MobiDB-lite"/>
    </source>
</evidence>
<keyword evidence="2" id="KW-0812">Transmembrane</keyword>
<organism evidence="4 5">
    <name type="scientific">Tanacetum coccineum</name>
    <dbReference type="NCBI Taxonomy" id="301880"/>
    <lineage>
        <taxon>Eukaryota</taxon>
        <taxon>Viridiplantae</taxon>
        <taxon>Streptophyta</taxon>
        <taxon>Embryophyta</taxon>
        <taxon>Tracheophyta</taxon>
        <taxon>Spermatophyta</taxon>
        <taxon>Magnoliopsida</taxon>
        <taxon>eudicotyledons</taxon>
        <taxon>Gunneridae</taxon>
        <taxon>Pentapetalae</taxon>
        <taxon>asterids</taxon>
        <taxon>campanulids</taxon>
        <taxon>Asterales</taxon>
        <taxon>Asteraceae</taxon>
        <taxon>Asteroideae</taxon>
        <taxon>Anthemideae</taxon>
        <taxon>Anthemidinae</taxon>
        <taxon>Tanacetum</taxon>
    </lineage>
</organism>